<dbReference type="PANTHER" id="PTHR46889:SF4">
    <property type="entry name" value="TRANSPOSASE INSO FOR INSERTION SEQUENCE ELEMENT IS911B-RELATED"/>
    <property type="match status" value="1"/>
</dbReference>
<dbReference type="InterPro" id="IPR012337">
    <property type="entry name" value="RNaseH-like_sf"/>
</dbReference>
<keyword evidence="4" id="KW-1185">Reference proteome</keyword>
<dbReference type="EMBL" id="CP070228">
    <property type="protein sequence ID" value="QRV02348.1"/>
    <property type="molecule type" value="Genomic_DNA"/>
</dbReference>
<dbReference type="InterPro" id="IPR048020">
    <property type="entry name" value="Transpos_IS3"/>
</dbReference>
<dbReference type="NCBIfam" id="NF033516">
    <property type="entry name" value="transpos_IS3"/>
    <property type="match status" value="1"/>
</dbReference>
<reference evidence="2 4" key="1">
    <citation type="submission" date="2021-02" db="EMBL/GenBank/DDBJ databases">
        <title>Complete Genome Sequence of Arcanobacterium phocisimile strain DSM 26142T from a harbour seal.</title>
        <authorList>
            <person name="Borowiak M."/>
            <person name="Alssahen M."/>
            <person name="Malorny B."/>
            <person name="Laemmler C."/>
            <person name="Siebert U."/>
            <person name="Ploetz M."/>
            <person name="Abdulmawjood A."/>
        </authorList>
    </citation>
    <scope>NUCLEOTIDE SEQUENCE [LARGE SCALE GENOMIC DNA]</scope>
    <source>
        <strain evidence="2 4">DSM 26142</strain>
    </source>
</reference>
<evidence type="ECO:0000313" key="2">
    <source>
        <dbReference type="EMBL" id="QRV02348.1"/>
    </source>
</evidence>
<protein>
    <submittedName>
        <fullName evidence="2">IS3 family transposase</fullName>
    </submittedName>
</protein>
<sequence>MCGKKVYFSPIIDLFDGTIIAATHAFHPTTTFTAASLAQAIAKENPQPGLIVHTDQGFHYQHVSWRNQLDHIGAVQSMSRKGNCYANSLAENFFSHLKAEFYHPSSFTSVQDFLDQLDQYITWYNNNRIQERLKGLTPIEYRNQALAA</sequence>
<name>A0ABX7IKI9_9ACTO</name>
<dbReference type="PROSITE" id="PS50994">
    <property type="entry name" value="INTEGRASE"/>
    <property type="match status" value="1"/>
</dbReference>
<organism evidence="2 4">
    <name type="scientific">Arcanobacterium phocisimile</name>
    <dbReference type="NCBI Taxonomy" id="1302235"/>
    <lineage>
        <taxon>Bacteria</taxon>
        <taxon>Bacillati</taxon>
        <taxon>Actinomycetota</taxon>
        <taxon>Actinomycetes</taxon>
        <taxon>Actinomycetales</taxon>
        <taxon>Actinomycetaceae</taxon>
        <taxon>Arcanobacterium</taxon>
    </lineage>
</organism>
<gene>
    <name evidence="2" type="ORF">JTE88_00870</name>
    <name evidence="3" type="ORF">JTE88_00900</name>
</gene>
<dbReference type="EMBL" id="CP070228">
    <property type="protein sequence ID" value="QRV02354.1"/>
    <property type="molecule type" value="Genomic_DNA"/>
</dbReference>
<dbReference type="PANTHER" id="PTHR46889">
    <property type="entry name" value="TRANSPOSASE INSF FOR INSERTION SEQUENCE IS3B-RELATED"/>
    <property type="match status" value="1"/>
</dbReference>
<dbReference type="InterPro" id="IPR001584">
    <property type="entry name" value="Integrase_cat-core"/>
</dbReference>
<evidence type="ECO:0000259" key="1">
    <source>
        <dbReference type="PROSITE" id="PS50994"/>
    </source>
</evidence>
<dbReference type="Proteomes" id="UP000602653">
    <property type="component" value="Chromosome"/>
</dbReference>
<accession>A0ABX7IKI9</accession>
<evidence type="ECO:0000313" key="3">
    <source>
        <dbReference type="EMBL" id="QRV02354.1"/>
    </source>
</evidence>
<dbReference type="Pfam" id="PF13333">
    <property type="entry name" value="rve_2"/>
    <property type="match status" value="1"/>
</dbReference>
<evidence type="ECO:0000313" key="4">
    <source>
        <dbReference type="Proteomes" id="UP000602653"/>
    </source>
</evidence>
<dbReference type="Gene3D" id="3.30.420.10">
    <property type="entry name" value="Ribonuclease H-like superfamily/Ribonuclease H"/>
    <property type="match status" value="1"/>
</dbReference>
<dbReference type="InterPro" id="IPR050900">
    <property type="entry name" value="Transposase_IS3/IS150/IS904"/>
</dbReference>
<dbReference type="InterPro" id="IPR036397">
    <property type="entry name" value="RNaseH_sf"/>
</dbReference>
<dbReference type="Pfam" id="PF00665">
    <property type="entry name" value="rve"/>
    <property type="match status" value="1"/>
</dbReference>
<proteinExistence type="predicted"/>
<dbReference type="SUPFAM" id="SSF53098">
    <property type="entry name" value="Ribonuclease H-like"/>
    <property type="match status" value="1"/>
</dbReference>
<dbReference type="RefSeq" id="WP_204424756.1">
    <property type="nucleotide sequence ID" value="NZ_CP070228.1"/>
</dbReference>
<feature type="domain" description="Integrase catalytic" evidence="1">
    <location>
        <begin position="1"/>
        <end position="146"/>
    </location>
</feature>